<sequence>MFDVRKAERRVRWQGRIRRGCAARKHWTRGQRWPDGCIRRRGRGRGF</sequence>
<keyword evidence="2" id="KW-1185">Reference proteome</keyword>
<dbReference type="AlphaFoldDB" id="A0A7U2I5M7"/>
<evidence type="ECO:0000313" key="1">
    <source>
        <dbReference type="EMBL" id="QRD02690.1"/>
    </source>
</evidence>
<protein>
    <submittedName>
        <fullName evidence="1">Uncharacterized protein</fullName>
    </submittedName>
</protein>
<evidence type="ECO:0000313" key="2">
    <source>
        <dbReference type="Proteomes" id="UP000663193"/>
    </source>
</evidence>
<dbReference type="EMBL" id="CP069036">
    <property type="protein sequence ID" value="QRD02690.1"/>
    <property type="molecule type" value="Genomic_DNA"/>
</dbReference>
<name>A0A7U2I5M7_PHANO</name>
<proteinExistence type="predicted"/>
<gene>
    <name evidence="1" type="ORF">JI435_418440</name>
</gene>
<organism evidence="1 2">
    <name type="scientific">Phaeosphaeria nodorum (strain SN15 / ATCC MYA-4574 / FGSC 10173)</name>
    <name type="common">Glume blotch fungus</name>
    <name type="synonym">Parastagonospora nodorum</name>
    <dbReference type="NCBI Taxonomy" id="321614"/>
    <lineage>
        <taxon>Eukaryota</taxon>
        <taxon>Fungi</taxon>
        <taxon>Dikarya</taxon>
        <taxon>Ascomycota</taxon>
        <taxon>Pezizomycotina</taxon>
        <taxon>Dothideomycetes</taxon>
        <taxon>Pleosporomycetidae</taxon>
        <taxon>Pleosporales</taxon>
        <taxon>Pleosporineae</taxon>
        <taxon>Phaeosphaeriaceae</taxon>
        <taxon>Parastagonospora</taxon>
    </lineage>
</organism>
<accession>A0A7U2I5M7</accession>
<dbReference type="Proteomes" id="UP000663193">
    <property type="component" value="Chromosome 14"/>
</dbReference>
<reference evidence="2" key="1">
    <citation type="journal article" date="2021" name="BMC Genomics">
        <title>Chromosome-level genome assembly and manually-curated proteome of model necrotroph Parastagonospora nodorum Sn15 reveals a genome-wide trove of candidate effector homologs, and redundancy of virulence-related functions within an accessory chromosome.</title>
        <authorList>
            <person name="Bertazzoni S."/>
            <person name="Jones D.A.B."/>
            <person name="Phan H.T."/>
            <person name="Tan K.-C."/>
            <person name="Hane J.K."/>
        </authorList>
    </citation>
    <scope>NUCLEOTIDE SEQUENCE [LARGE SCALE GENOMIC DNA]</scope>
    <source>
        <strain evidence="2">SN15 / ATCC MYA-4574 / FGSC 10173)</strain>
    </source>
</reference>
<dbReference type="VEuPathDB" id="FungiDB:JI435_418440"/>